<evidence type="ECO:0000313" key="1">
    <source>
        <dbReference type="EMBL" id="GAG37056.1"/>
    </source>
</evidence>
<organism evidence="1">
    <name type="scientific">marine sediment metagenome</name>
    <dbReference type="NCBI Taxonomy" id="412755"/>
    <lineage>
        <taxon>unclassified sequences</taxon>
        <taxon>metagenomes</taxon>
        <taxon>ecological metagenomes</taxon>
    </lineage>
</organism>
<protein>
    <submittedName>
        <fullName evidence="1">Uncharacterized protein</fullName>
    </submittedName>
</protein>
<gene>
    <name evidence="1" type="ORF">S01H1_63618</name>
</gene>
<dbReference type="EMBL" id="BARS01041884">
    <property type="protein sequence ID" value="GAG37056.1"/>
    <property type="molecule type" value="Genomic_DNA"/>
</dbReference>
<proteinExistence type="predicted"/>
<name>X0YJX6_9ZZZZ</name>
<sequence>MNPEQIKELIEVTKMLSYLQGFIDGHGGEEPHDVFPFNCNDINDVHDLQEKTEQHHDKLILKFKDGNTTADK</sequence>
<comment type="caution">
    <text evidence="1">The sequence shown here is derived from an EMBL/GenBank/DDBJ whole genome shotgun (WGS) entry which is preliminary data.</text>
</comment>
<accession>X0YJX6</accession>
<dbReference type="AlphaFoldDB" id="X0YJX6"/>
<reference evidence="1" key="1">
    <citation type="journal article" date="2014" name="Front. Microbiol.">
        <title>High frequency of phylogenetically diverse reductive dehalogenase-homologous genes in deep subseafloor sedimentary metagenomes.</title>
        <authorList>
            <person name="Kawai M."/>
            <person name="Futagami T."/>
            <person name="Toyoda A."/>
            <person name="Takaki Y."/>
            <person name="Nishi S."/>
            <person name="Hori S."/>
            <person name="Arai W."/>
            <person name="Tsubouchi T."/>
            <person name="Morono Y."/>
            <person name="Uchiyama I."/>
            <person name="Ito T."/>
            <person name="Fujiyama A."/>
            <person name="Inagaki F."/>
            <person name="Takami H."/>
        </authorList>
    </citation>
    <scope>NUCLEOTIDE SEQUENCE</scope>
    <source>
        <strain evidence="1">Expedition CK06-06</strain>
    </source>
</reference>